<accession>A0AAZ3R7B6</accession>
<reference evidence="1" key="3">
    <citation type="submission" date="2025-09" db="UniProtKB">
        <authorList>
            <consortium name="Ensembl"/>
        </authorList>
    </citation>
    <scope>IDENTIFICATION</scope>
</reference>
<organism evidence="1 2">
    <name type="scientific">Oncorhynchus tshawytscha</name>
    <name type="common">Chinook salmon</name>
    <name type="synonym">Salmo tshawytscha</name>
    <dbReference type="NCBI Taxonomy" id="74940"/>
    <lineage>
        <taxon>Eukaryota</taxon>
        <taxon>Metazoa</taxon>
        <taxon>Chordata</taxon>
        <taxon>Craniata</taxon>
        <taxon>Vertebrata</taxon>
        <taxon>Euteleostomi</taxon>
        <taxon>Actinopterygii</taxon>
        <taxon>Neopterygii</taxon>
        <taxon>Teleostei</taxon>
        <taxon>Protacanthopterygii</taxon>
        <taxon>Salmoniformes</taxon>
        <taxon>Salmonidae</taxon>
        <taxon>Salmoninae</taxon>
        <taxon>Oncorhynchus</taxon>
    </lineage>
</organism>
<reference evidence="1" key="2">
    <citation type="submission" date="2025-08" db="UniProtKB">
        <authorList>
            <consortium name="Ensembl"/>
        </authorList>
    </citation>
    <scope>IDENTIFICATION</scope>
</reference>
<evidence type="ECO:0000313" key="2">
    <source>
        <dbReference type="Proteomes" id="UP000694402"/>
    </source>
</evidence>
<dbReference type="Ensembl" id="ENSOTST00005118180.1">
    <property type="protein sequence ID" value="ENSOTSP00005136808.1"/>
    <property type="gene ID" value="ENSOTSG00005073605.1"/>
</dbReference>
<keyword evidence="2" id="KW-1185">Reference proteome</keyword>
<name>A0AAZ3R7B6_ONCTS</name>
<sequence length="106" mass="11878">MCYTNLPHLIHFSPSPSTHTKPRPHLGCIRLGYSQLGYSQLGYSQLGCIRLGYSQLGCIRLGYTQLGYTQLGCIRLGYSQLVLCSDILACHFRAPLTPCLRILEFL</sequence>
<dbReference type="AlphaFoldDB" id="A0AAZ3R7B6"/>
<evidence type="ECO:0000313" key="1">
    <source>
        <dbReference type="Ensembl" id="ENSOTSP00005136808.1"/>
    </source>
</evidence>
<protein>
    <submittedName>
        <fullName evidence="1">Uncharacterized protein</fullName>
    </submittedName>
</protein>
<reference evidence="2" key="1">
    <citation type="journal article" date="2018" name="PLoS ONE">
        <title>Chinook salmon (Oncorhynchus tshawytscha) genome and transcriptome.</title>
        <authorList>
            <person name="Christensen K.A."/>
            <person name="Leong J.S."/>
            <person name="Sakhrani D."/>
            <person name="Biagi C.A."/>
            <person name="Minkley D.R."/>
            <person name="Withler R.E."/>
            <person name="Rondeau E.B."/>
            <person name="Koop B.F."/>
            <person name="Devlin R.H."/>
        </authorList>
    </citation>
    <scope>NUCLEOTIDE SEQUENCE [LARGE SCALE GENOMIC DNA]</scope>
</reference>
<dbReference type="Proteomes" id="UP000694402">
    <property type="component" value="Unassembled WGS sequence"/>
</dbReference>
<proteinExistence type="predicted"/>